<gene>
    <name evidence="1" type="ORF">LCI18_004128</name>
</gene>
<keyword evidence="2" id="KW-1185">Reference proteome</keyword>
<dbReference type="EMBL" id="CP090033">
    <property type="protein sequence ID" value="UPK93193.1"/>
    <property type="molecule type" value="Genomic_DNA"/>
</dbReference>
<evidence type="ECO:0000313" key="1">
    <source>
        <dbReference type="EMBL" id="UPK93193.1"/>
    </source>
</evidence>
<proteinExistence type="predicted"/>
<name>A0ACD3YWH6_FUSSC</name>
<reference evidence="1" key="1">
    <citation type="submission" date="2021-11" db="EMBL/GenBank/DDBJ databases">
        <title>Fusarium solani-melongenae Genome sequencing and assembly.</title>
        <authorList>
            <person name="Xie S."/>
            <person name="Huang L."/>
            <person name="Zhang X."/>
        </authorList>
    </citation>
    <scope>NUCLEOTIDE SEQUENCE</scope>
    <source>
        <strain evidence="1">CRI 24-3</strain>
    </source>
</reference>
<sequence>MSELKKEDVMPVALEASESVKQGVSESMDEAAQWLSRCADLAPLTPEEERKTLRKMDWILLPMLFMTANLGAVDKVALSNAAIYGLKEDLNLKGQQYSWAGSILAIGAVVGMWPSTYLVHRLPSAKYLACCSLCWSAIALTTPATHNWGGLMALRFLMGALEAIIVPSISIIIAGFYKKSEQPPRNALVFASASSIHNGFLSWALSHIPASAPLSVWQYIYIVNGSISFAWSLFVLWYLPDTPMNAKFLDERQKYHIVQRLAENQTGIANRKWKWYQAREALYDPRTWILFCFNISINIPNGGLQTFSSIIINNLGFTEQQTSLLNMPTDVAFTLTTFFWSWVAGKWHNRRCLASILACIIPIAGAIMVYTIPRENIGPQMLGIYMLYTYFGPYVVGISLAQANTAGSTKKSVQYALLYIGYAVGNLIGPQTFQESQAPAYTGGFVAMLACYCICAGLMGLYWAISFAQNRRRAAAAAEERNGDRDLVGSFADRTDFEQKTFIYTT</sequence>
<protein>
    <submittedName>
        <fullName evidence="1">Uncharacterized protein</fullName>
    </submittedName>
</protein>
<accession>A0ACD3YWH6</accession>
<organism evidence="1 2">
    <name type="scientific">Fusarium solani subsp. cucurbitae</name>
    <name type="common">Neocosmosporum cucurbitae</name>
    <dbReference type="NCBI Taxonomy" id="2747967"/>
    <lineage>
        <taxon>Eukaryota</taxon>
        <taxon>Fungi</taxon>
        <taxon>Dikarya</taxon>
        <taxon>Ascomycota</taxon>
        <taxon>Pezizomycotina</taxon>
        <taxon>Sordariomycetes</taxon>
        <taxon>Hypocreomycetidae</taxon>
        <taxon>Hypocreales</taxon>
        <taxon>Nectriaceae</taxon>
        <taxon>Fusarium</taxon>
        <taxon>Fusarium solani species complex</taxon>
    </lineage>
</organism>
<evidence type="ECO:0000313" key="2">
    <source>
        <dbReference type="Proteomes" id="UP000830768"/>
    </source>
</evidence>
<dbReference type="Proteomes" id="UP000830768">
    <property type="component" value="Chromosome 4"/>
</dbReference>